<gene>
    <name evidence="1" type="ORF">SMTD_LOCUS15150</name>
</gene>
<keyword evidence="2" id="KW-1185">Reference proteome</keyword>
<reference evidence="1 2" key="1">
    <citation type="submission" date="2018-11" db="EMBL/GenBank/DDBJ databases">
        <authorList>
            <consortium name="Pathogen Informatics"/>
        </authorList>
    </citation>
    <scope>NUCLEOTIDE SEQUENCE [LARGE SCALE GENOMIC DNA]</scope>
    <source>
        <strain>Denwood</strain>
        <strain evidence="2">Zambia</strain>
    </source>
</reference>
<sequence>MKSRHYRWLLNGQILGRPALQNPPNIKAASTEWPPEKSAEALEIRYTSNSNDAPPSMLKDLGGRTISADWKEGYLIQILKKEDLSKCGTYRDITLLLVPRKSFFRVLLTSNFEIDRPDSVGIGRAQTELRRYGSSPNNQLTGTRHYTSNSMNMRRANRRTLWSLHQHCGVPGKTVTIIRNN</sequence>
<proteinExistence type="predicted"/>
<evidence type="ECO:0000313" key="1">
    <source>
        <dbReference type="EMBL" id="VDP67818.1"/>
    </source>
</evidence>
<dbReference type="EMBL" id="UZAL01035487">
    <property type="protein sequence ID" value="VDP67818.1"/>
    <property type="molecule type" value="Genomic_DNA"/>
</dbReference>
<evidence type="ECO:0000313" key="2">
    <source>
        <dbReference type="Proteomes" id="UP000269396"/>
    </source>
</evidence>
<dbReference type="AlphaFoldDB" id="A0A183PLB2"/>
<accession>A0A183PLB2</accession>
<dbReference type="Proteomes" id="UP000269396">
    <property type="component" value="Unassembled WGS sequence"/>
</dbReference>
<protein>
    <submittedName>
        <fullName evidence="1">Uncharacterized protein</fullName>
    </submittedName>
</protein>
<organism evidence="1 2">
    <name type="scientific">Schistosoma mattheei</name>
    <dbReference type="NCBI Taxonomy" id="31246"/>
    <lineage>
        <taxon>Eukaryota</taxon>
        <taxon>Metazoa</taxon>
        <taxon>Spiralia</taxon>
        <taxon>Lophotrochozoa</taxon>
        <taxon>Platyhelminthes</taxon>
        <taxon>Trematoda</taxon>
        <taxon>Digenea</taxon>
        <taxon>Strigeidida</taxon>
        <taxon>Schistosomatoidea</taxon>
        <taxon>Schistosomatidae</taxon>
        <taxon>Schistosoma</taxon>
    </lineage>
</organism>
<name>A0A183PLB2_9TREM</name>
<dbReference type="STRING" id="31246.A0A183PLB2"/>